<sequence>MPLLVSQHALRSRHQQRGRPMGCSIPEPPISYTHATQGRGAWKSNKCYLQTTRGSQSTRIEKGTSNPYLKQRNKPIRALHVGFTTSSSFHASSTTLRTRARPSSLPEMHKGERGRRSTVGGGGEERGRRKRERGHQPRP</sequence>
<organism evidence="2 3">
    <name type="scientific">Colocasia esculenta</name>
    <name type="common">Wild taro</name>
    <name type="synonym">Arum esculentum</name>
    <dbReference type="NCBI Taxonomy" id="4460"/>
    <lineage>
        <taxon>Eukaryota</taxon>
        <taxon>Viridiplantae</taxon>
        <taxon>Streptophyta</taxon>
        <taxon>Embryophyta</taxon>
        <taxon>Tracheophyta</taxon>
        <taxon>Spermatophyta</taxon>
        <taxon>Magnoliopsida</taxon>
        <taxon>Liliopsida</taxon>
        <taxon>Araceae</taxon>
        <taxon>Aroideae</taxon>
        <taxon>Colocasieae</taxon>
        <taxon>Colocasia</taxon>
    </lineage>
</organism>
<dbReference type="AlphaFoldDB" id="A0A843XCU2"/>
<keyword evidence="3" id="KW-1185">Reference proteome</keyword>
<dbReference type="Proteomes" id="UP000652761">
    <property type="component" value="Unassembled WGS sequence"/>
</dbReference>
<feature type="region of interest" description="Disordered" evidence="1">
    <location>
        <begin position="1"/>
        <end position="28"/>
    </location>
</feature>
<evidence type="ECO:0000256" key="1">
    <source>
        <dbReference type="SAM" id="MobiDB-lite"/>
    </source>
</evidence>
<accession>A0A843XCU2</accession>
<evidence type="ECO:0000313" key="2">
    <source>
        <dbReference type="EMBL" id="MQM17101.1"/>
    </source>
</evidence>
<reference evidence="2" key="1">
    <citation type="submission" date="2017-07" db="EMBL/GenBank/DDBJ databases">
        <title>Taro Niue Genome Assembly and Annotation.</title>
        <authorList>
            <person name="Atibalentja N."/>
            <person name="Keating K."/>
            <person name="Fields C.J."/>
        </authorList>
    </citation>
    <scope>NUCLEOTIDE SEQUENCE</scope>
    <source>
        <strain evidence="2">Niue_2</strain>
        <tissue evidence="2">Leaf</tissue>
    </source>
</reference>
<gene>
    <name evidence="2" type="ORF">Taro_050065</name>
</gene>
<comment type="caution">
    <text evidence="2">The sequence shown here is derived from an EMBL/GenBank/DDBJ whole genome shotgun (WGS) entry which is preliminary data.</text>
</comment>
<feature type="compositionally biased region" description="Low complexity" evidence="1">
    <location>
        <begin position="84"/>
        <end position="95"/>
    </location>
</feature>
<dbReference type="EMBL" id="NMUH01007345">
    <property type="protein sequence ID" value="MQM17101.1"/>
    <property type="molecule type" value="Genomic_DNA"/>
</dbReference>
<name>A0A843XCU2_COLES</name>
<feature type="region of interest" description="Disordered" evidence="1">
    <location>
        <begin position="84"/>
        <end position="139"/>
    </location>
</feature>
<evidence type="ECO:0000313" key="3">
    <source>
        <dbReference type="Proteomes" id="UP000652761"/>
    </source>
</evidence>
<proteinExistence type="predicted"/>
<protein>
    <submittedName>
        <fullName evidence="2">Uncharacterized protein</fullName>
    </submittedName>
</protein>
<feature type="compositionally biased region" description="Basic residues" evidence="1">
    <location>
        <begin position="128"/>
        <end position="139"/>
    </location>
</feature>